<evidence type="ECO:0000313" key="6">
    <source>
        <dbReference type="Proteomes" id="UP000031056"/>
    </source>
</evidence>
<gene>
    <name evidence="5" type="ORF">M896_121780</name>
</gene>
<feature type="domain" description="TOG" evidence="4">
    <location>
        <begin position="207"/>
        <end position="405"/>
    </location>
</feature>
<dbReference type="SMART" id="SM01349">
    <property type="entry name" value="TOG"/>
    <property type="match status" value="2"/>
</dbReference>
<dbReference type="EMBL" id="JOKQ01000012">
    <property type="protein sequence ID" value="KHN68955.1"/>
    <property type="molecule type" value="Genomic_DNA"/>
</dbReference>
<dbReference type="InterPro" id="IPR048491">
    <property type="entry name" value="XMAP215_CLASP_TOG"/>
</dbReference>
<dbReference type="PANTHER" id="PTHR12609">
    <property type="entry name" value="MICROTUBULE ASSOCIATED PROTEIN XMAP215"/>
    <property type="match status" value="1"/>
</dbReference>
<dbReference type="Proteomes" id="UP000031056">
    <property type="component" value="Unassembled WGS sequence"/>
</dbReference>
<dbReference type="SUPFAM" id="SSF48371">
    <property type="entry name" value="ARM repeat"/>
    <property type="match status" value="1"/>
</dbReference>
<dbReference type="VEuPathDB" id="MicrosporidiaDB:M896_121780"/>
<dbReference type="Pfam" id="PF21041">
    <property type="entry name" value="XMAP215_CLASP_TOG"/>
    <property type="match status" value="1"/>
</dbReference>
<dbReference type="InterPro" id="IPR034085">
    <property type="entry name" value="TOG"/>
</dbReference>
<name>A0A0B2UIZ4_9MICR</name>
<dbReference type="InterPro" id="IPR011989">
    <property type="entry name" value="ARM-like"/>
</dbReference>
<proteinExistence type="predicted"/>
<dbReference type="GO" id="GO:0046785">
    <property type="term" value="P:microtubule polymerization"/>
    <property type="evidence" value="ECO:0007669"/>
    <property type="project" value="InterPro"/>
</dbReference>
<dbReference type="AlphaFoldDB" id="A0A0B2UIZ4"/>
<dbReference type="OrthoDB" id="2191278at2759"/>
<evidence type="ECO:0000256" key="3">
    <source>
        <dbReference type="ARBA" id="ARBA00023212"/>
    </source>
</evidence>
<dbReference type="GO" id="GO:0030951">
    <property type="term" value="P:establishment or maintenance of microtubule cytoskeleton polarity"/>
    <property type="evidence" value="ECO:0007669"/>
    <property type="project" value="InterPro"/>
</dbReference>
<dbReference type="GeneID" id="26262695"/>
<evidence type="ECO:0000259" key="4">
    <source>
        <dbReference type="SMART" id="SM01349"/>
    </source>
</evidence>
<keyword evidence="3" id="KW-0206">Cytoskeleton</keyword>
<dbReference type="STRING" id="1354746.A0A0B2UIZ4"/>
<dbReference type="InterPro" id="IPR016024">
    <property type="entry name" value="ARM-type_fold"/>
</dbReference>
<dbReference type="Gene3D" id="1.25.10.10">
    <property type="entry name" value="Leucine-rich Repeat Variant"/>
    <property type="match status" value="2"/>
</dbReference>
<keyword evidence="2" id="KW-0963">Cytoplasm</keyword>
<reference evidence="5 6" key="1">
    <citation type="journal article" date="2014" name="MBio">
        <title>The Ordospora colligata genome; evolution of extreme reduction in microsporidia and host-to-parasite horizontal gene transfer.</title>
        <authorList>
            <person name="Pombert J.-F."/>
            <person name="Haag K.L."/>
            <person name="Beidas S."/>
            <person name="Ebert D."/>
            <person name="Keeling P.J."/>
        </authorList>
    </citation>
    <scope>NUCLEOTIDE SEQUENCE [LARGE SCALE GENOMIC DNA]</scope>
    <source>
        <strain evidence="5 6">OC4</strain>
    </source>
</reference>
<evidence type="ECO:0000256" key="2">
    <source>
        <dbReference type="ARBA" id="ARBA00022490"/>
    </source>
</evidence>
<organism evidence="5 6">
    <name type="scientific">Ordospora colligata OC4</name>
    <dbReference type="NCBI Taxonomy" id="1354746"/>
    <lineage>
        <taxon>Eukaryota</taxon>
        <taxon>Fungi</taxon>
        <taxon>Fungi incertae sedis</taxon>
        <taxon>Microsporidia</taxon>
        <taxon>Ordosporidae</taxon>
        <taxon>Ordospora</taxon>
    </lineage>
</organism>
<dbReference type="GO" id="GO:0061863">
    <property type="term" value="F:microtubule plus end polymerase"/>
    <property type="evidence" value="ECO:0007669"/>
    <property type="project" value="InterPro"/>
</dbReference>
<comment type="subcellular location">
    <subcellularLocation>
        <location evidence="1">Cytoplasm</location>
        <location evidence="1">Cytoskeleton</location>
    </subcellularLocation>
</comment>
<sequence length="1021" mass="116169">MNEMESQDSGILVRMKSKSWKDRLDVYEELRGMWRDGVAVDREVIRMMQSESNIPALEMVIDALLNVRDLCVDDIKKIFVNIGNAKTSVKTRIDALIDNIEDTEGLVEVFCELMSGKSPKSIAAAVQATGELVRKRGCDLGRIGKRLAEVMGNTDKVVRSEGAKLCVELYKRNGESVLPYLDGLKPIQKKELMEEFAKCEVLCTEEACSEPENAPLEVLRDCEDENWKVRLEAMRSLKKISKNMECTGEISRLLSRRLGDVNNQVFLMALDVIKDVKPRSTDIIRGLVERLKEKKGSGSEKIKEVLECLGFRLDAGNAEYLSHKNPCVRYNLLDYSLKNECKDKVFLKKVGDCMMDPVGDVRGKAIEVVSSVYEKYGDIFDLISDQGVLQKIRKVISDVNKLQRNTKEVSADYKNEKQTIVERSGAIEAISMNEKIKKESSDIKIQTIQEKPKENAVQDDLKEMKEMKVIDKGKEKTVGDILSNGKRKHTQGNSEFFAKNFNKQRVKGSGTREDVFTQQFIEKMDNDSFHKVVEMFDVIDKVAVSDFFIDYMVRSKAPEAPINSMLLSFISSKYILKECECKQLVEYLLAEGMFEELKMMDRVYPVTKLFLVYQKIGSKQSNDEILKLVKKYKMFRGNKKMFIDGVRRDGGVSIDEVIKGCPDFLSFVDELEGSFMSTKDTAVDADVNMHAISEGEEEIVGQPEYRDRECNDDVDEEMNAPFVQNESFVIDEADIEASFDALSIHSTSVIGTPNSKKIRRSIEFVNEPRKEDEGGLGVVLDYLIDSNPDVSKVAFKRLINIIDIDLEQLLAFSNSIVSSISIQLFDVLHDSLFCSLILQVFFKLSQSQVFCRHLRKETLLGANSDLIKIMKKYGGEERNEGTRMRLPSISSQDSSLVGEILINLCLNSKPSQILEVYLDMLECSKEEILLKLIWRHSKTLNMDDRDEIRRILCVLMKFYDSNYGSAVSEDGVALKILQLHLKEIVKFYKEGVHEFGLRGLAKVFADRLLRNNDIVRRSEIE</sequence>
<keyword evidence="6" id="KW-1185">Reference proteome</keyword>
<dbReference type="InterPro" id="IPR045110">
    <property type="entry name" value="XMAP215"/>
</dbReference>
<accession>A0A0B2UIZ4</accession>
<dbReference type="RefSeq" id="XP_014562997.1">
    <property type="nucleotide sequence ID" value="XM_014707511.1"/>
</dbReference>
<evidence type="ECO:0000256" key="1">
    <source>
        <dbReference type="ARBA" id="ARBA00004245"/>
    </source>
</evidence>
<evidence type="ECO:0000313" key="5">
    <source>
        <dbReference type="EMBL" id="KHN68955.1"/>
    </source>
</evidence>
<dbReference type="GO" id="GO:0051010">
    <property type="term" value="F:microtubule plus-end binding"/>
    <property type="evidence" value="ECO:0007669"/>
    <property type="project" value="InterPro"/>
</dbReference>
<dbReference type="GO" id="GO:0005856">
    <property type="term" value="C:cytoskeleton"/>
    <property type="evidence" value="ECO:0007669"/>
    <property type="project" value="UniProtKB-SubCell"/>
</dbReference>
<dbReference type="HOGENOM" id="CLU_271377_0_0_1"/>
<protein>
    <recommendedName>
        <fullName evidence="4">TOG domain-containing protein</fullName>
    </recommendedName>
</protein>
<comment type="caution">
    <text evidence="5">The sequence shown here is derived from an EMBL/GenBank/DDBJ whole genome shotgun (WGS) entry which is preliminary data.</text>
</comment>
<feature type="domain" description="TOG" evidence="4">
    <location>
        <begin position="3"/>
        <end position="205"/>
    </location>
</feature>
<dbReference type="GO" id="GO:0007051">
    <property type="term" value="P:spindle organization"/>
    <property type="evidence" value="ECO:0007669"/>
    <property type="project" value="InterPro"/>
</dbReference>
<dbReference type="InParanoid" id="A0A0B2UIZ4"/>